<proteinExistence type="predicted"/>
<dbReference type="Proteomes" id="UP000030111">
    <property type="component" value="Unassembled WGS sequence"/>
</dbReference>
<dbReference type="RefSeq" id="WP_026992494.1">
    <property type="nucleotide sequence ID" value="NZ_JRLY01000001.1"/>
</dbReference>
<dbReference type="EMBL" id="JRLY01000001">
    <property type="protein sequence ID" value="KGO95115.1"/>
    <property type="molecule type" value="Genomic_DNA"/>
</dbReference>
<evidence type="ECO:0000313" key="2">
    <source>
        <dbReference type="EMBL" id="KGO95115.1"/>
    </source>
</evidence>
<reference evidence="2 3" key="1">
    <citation type="submission" date="2013-09" db="EMBL/GenBank/DDBJ databases">
        <authorList>
            <person name="Zeng Z."/>
            <person name="Chen C."/>
        </authorList>
    </citation>
    <scope>NUCLEOTIDE SEQUENCE [LARGE SCALE GENOMIC DNA]</scope>
    <source>
        <strain evidence="2 3">WB 4.1-42</strain>
    </source>
</reference>
<gene>
    <name evidence="2" type="ORF">Q766_03175</name>
</gene>
<evidence type="ECO:0000313" key="3">
    <source>
        <dbReference type="Proteomes" id="UP000030111"/>
    </source>
</evidence>
<dbReference type="eggNOG" id="COG0582">
    <property type="taxonomic scope" value="Bacteria"/>
</dbReference>
<dbReference type="InterPro" id="IPR035386">
    <property type="entry name" value="Arm-DNA-bind_5"/>
</dbReference>
<dbReference type="Pfam" id="PF17293">
    <property type="entry name" value="Arm-DNA-bind_5"/>
    <property type="match status" value="1"/>
</dbReference>
<evidence type="ECO:0000259" key="1">
    <source>
        <dbReference type="Pfam" id="PF17293"/>
    </source>
</evidence>
<sequence length="65" mass="7680">MLEKSYGLSFMLKPSRKEPTLRYVYARVSVDAIRKEISTKRTWDPKRWDAKSERAIGAKEDARMM</sequence>
<comment type="caution">
    <text evidence="2">The sequence shown here is derived from an EMBL/GenBank/DDBJ whole genome shotgun (WGS) entry which is preliminary data.</text>
</comment>
<dbReference type="STRING" id="1121898.GCA_000422725_01106"/>
<organism evidence="2 3">
    <name type="scientific">Flavobacterium subsaxonicum WB 4.1-42 = DSM 21790</name>
    <dbReference type="NCBI Taxonomy" id="1121898"/>
    <lineage>
        <taxon>Bacteria</taxon>
        <taxon>Pseudomonadati</taxon>
        <taxon>Bacteroidota</taxon>
        <taxon>Flavobacteriia</taxon>
        <taxon>Flavobacteriales</taxon>
        <taxon>Flavobacteriaceae</taxon>
        <taxon>Flavobacterium</taxon>
    </lineage>
</organism>
<accession>A0A0A2N3U4</accession>
<dbReference type="AlphaFoldDB" id="A0A0A2N3U4"/>
<keyword evidence="3" id="KW-1185">Reference proteome</keyword>
<dbReference type="OrthoDB" id="1098628at2"/>
<name>A0A0A2N3U4_9FLAO</name>
<protein>
    <recommendedName>
        <fullName evidence="1">Arm DNA-binding domain-containing protein</fullName>
    </recommendedName>
</protein>
<feature type="domain" description="Arm DNA-binding" evidence="1">
    <location>
        <begin position="24"/>
        <end position="58"/>
    </location>
</feature>